<evidence type="ECO:0000313" key="2">
    <source>
        <dbReference type="Proteomes" id="UP000595814"/>
    </source>
</evidence>
<evidence type="ECO:0000313" key="1">
    <source>
        <dbReference type="EMBL" id="QQK08594.1"/>
    </source>
</evidence>
<gene>
    <name evidence="1" type="ORF">JFY71_03375</name>
</gene>
<organism evidence="1 2">
    <name type="scientific">Miniphocaeibacter halophilus</name>
    <dbReference type="NCBI Taxonomy" id="2931922"/>
    <lineage>
        <taxon>Bacteria</taxon>
        <taxon>Bacillati</taxon>
        <taxon>Bacillota</taxon>
        <taxon>Tissierellia</taxon>
        <taxon>Tissierellales</taxon>
        <taxon>Peptoniphilaceae</taxon>
        <taxon>Miniphocaeibacter</taxon>
    </lineage>
</organism>
<accession>A0AC61MVF6</accession>
<sequence length="259" mass="29471">MLEIKNLSFAYNEELVLENISFKVKEGTVLGLLGKNGAGKTTLFKIIFGMLNITKGEVLVDNIEINKLNPLERAKLIAYIPQSHYPTFNHRVLNVVEMGANTRANKFTGVSKEEKYNAYEKLKLLGISHLANRGYKEISGGERQLVLVARALMQDAKVLVMDEPTSNLDYGNQILILNKSKELASLGYTIIQSTHHPQFSYMFFDEVLVLHNKRILIKGNPKEVLTEGVLSKIYNINLHIEKLKYNGREEFMLIPEYKK</sequence>
<keyword evidence="2" id="KW-1185">Reference proteome</keyword>
<keyword evidence="1" id="KW-0547">Nucleotide-binding</keyword>
<proteinExistence type="predicted"/>
<dbReference type="Proteomes" id="UP000595814">
    <property type="component" value="Chromosome"/>
</dbReference>
<name>A0AC61MVF6_9FIRM</name>
<protein>
    <submittedName>
        <fullName evidence="1">ABC transporter ATP-binding protein</fullName>
    </submittedName>
</protein>
<reference evidence="1 2" key="1">
    <citation type="journal article" date="2022" name="Int. J. Syst. Evol. Microbiol.">
        <title>Miniphocaeibacter halophilus sp. nov., an ammonium-tolerant acetate-producing bacterium isolated from a biogas system.</title>
        <authorList>
            <person name="Schnurer A."/>
            <person name="Singh A."/>
            <person name="Bi S."/>
            <person name="Qiao W."/>
            <person name="Westerholm M."/>
        </authorList>
    </citation>
    <scope>NUCLEOTIDE SEQUENCE [LARGE SCALE GENOMIC DNA]</scope>
    <source>
        <strain evidence="1 2">AMB_01</strain>
    </source>
</reference>
<dbReference type="EMBL" id="CP066744">
    <property type="protein sequence ID" value="QQK08594.1"/>
    <property type="molecule type" value="Genomic_DNA"/>
</dbReference>
<keyword evidence="1" id="KW-0067">ATP-binding</keyword>